<reference evidence="1" key="1">
    <citation type="submission" date="2021-02" db="EMBL/GenBank/DDBJ databases">
        <authorList>
            <person name="Nowell W R."/>
        </authorList>
    </citation>
    <scope>NUCLEOTIDE SEQUENCE</scope>
</reference>
<dbReference type="AlphaFoldDB" id="A0A818D4S9"/>
<evidence type="ECO:0000313" key="2">
    <source>
        <dbReference type="EMBL" id="CAF3700451.1"/>
    </source>
</evidence>
<comment type="caution">
    <text evidence="1">The sequence shown here is derived from an EMBL/GenBank/DDBJ whole genome shotgun (WGS) entry which is preliminary data.</text>
</comment>
<protein>
    <submittedName>
        <fullName evidence="1">Uncharacterized protein</fullName>
    </submittedName>
</protein>
<gene>
    <name evidence="2" type="ORF">GRG538_LOCUS28307</name>
    <name evidence="1" type="ORF">LUA448_LOCUS21258</name>
</gene>
<dbReference type="Proteomes" id="UP000663833">
    <property type="component" value="Unassembled WGS sequence"/>
</dbReference>
<accession>A0A818D4S9</accession>
<dbReference type="EMBL" id="CAJNYD010002753">
    <property type="protein sequence ID" value="CAF3442042.1"/>
    <property type="molecule type" value="Genomic_DNA"/>
</dbReference>
<sequence length="146" mass="17269">MSYIRVYDNDNTDQFIKVKLYYQFNFYYYSPYILIEELRVLHPNAIGVLALDERNEKVAPSERGERIYLDRINNIPVEHGRYILSCSKESNTNTDNTCLDAFGHSQDDMYNIRRSLPHMGCNSDILVVDDKEKCLNQLHQRRVKNK</sequence>
<evidence type="ECO:0000313" key="3">
    <source>
        <dbReference type="Proteomes" id="UP000663833"/>
    </source>
</evidence>
<dbReference type="EMBL" id="CAJNYT010004910">
    <property type="protein sequence ID" value="CAF3700451.1"/>
    <property type="molecule type" value="Genomic_DNA"/>
</dbReference>
<name>A0A818D4S9_9BILA</name>
<evidence type="ECO:0000313" key="1">
    <source>
        <dbReference type="EMBL" id="CAF3442042.1"/>
    </source>
</evidence>
<organism evidence="1 3">
    <name type="scientific">Rotaria socialis</name>
    <dbReference type="NCBI Taxonomy" id="392032"/>
    <lineage>
        <taxon>Eukaryota</taxon>
        <taxon>Metazoa</taxon>
        <taxon>Spiralia</taxon>
        <taxon>Gnathifera</taxon>
        <taxon>Rotifera</taxon>
        <taxon>Eurotatoria</taxon>
        <taxon>Bdelloidea</taxon>
        <taxon>Philodinida</taxon>
        <taxon>Philodinidae</taxon>
        <taxon>Rotaria</taxon>
    </lineage>
</organism>
<dbReference type="Proteomes" id="UP000663872">
    <property type="component" value="Unassembled WGS sequence"/>
</dbReference>
<proteinExistence type="predicted"/>